<gene>
    <name evidence="4" type="ORF">I7412_27335</name>
</gene>
<dbReference type="AlphaFoldDB" id="A0A937UR55"/>
<dbReference type="SUPFAM" id="SSF55874">
    <property type="entry name" value="ATPase domain of HSP90 chaperone/DNA topoisomerase II/histidine kinase"/>
    <property type="match status" value="1"/>
</dbReference>
<feature type="compositionally biased region" description="Basic residues" evidence="2">
    <location>
        <begin position="145"/>
        <end position="154"/>
    </location>
</feature>
<proteinExistence type="predicted"/>
<evidence type="ECO:0000256" key="1">
    <source>
        <dbReference type="ARBA" id="ARBA00022527"/>
    </source>
</evidence>
<dbReference type="Pfam" id="PF13581">
    <property type="entry name" value="HATPase_c_2"/>
    <property type="match status" value="1"/>
</dbReference>
<dbReference type="GO" id="GO:0004674">
    <property type="term" value="F:protein serine/threonine kinase activity"/>
    <property type="evidence" value="ECO:0007669"/>
    <property type="project" value="UniProtKB-KW"/>
</dbReference>
<keyword evidence="1" id="KW-0723">Serine/threonine-protein kinase</keyword>
<protein>
    <submittedName>
        <fullName evidence="4">ATP-binding protein</fullName>
    </submittedName>
</protein>
<dbReference type="Gene3D" id="3.30.565.10">
    <property type="entry name" value="Histidine kinase-like ATPase, C-terminal domain"/>
    <property type="match status" value="1"/>
</dbReference>
<keyword evidence="5" id="KW-1185">Reference proteome</keyword>
<dbReference type="InterPro" id="IPR050267">
    <property type="entry name" value="Anti-sigma-factor_SerPK"/>
</dbReference>
<dbReference type="PANTHER" id="PTHR35526">
    <property type="entry name" value="ANTI-SIGMA-F FACTOR RSBW-RELATED"/>
    <property type="match status" value="1"/>
</dbReference>
<dbReference type="InterPro" id="IPR003594">
    <property type="entry name" value="HATPase_dom"/>
</dbReference>
<reference evidence="4" key="1">
    <citation type="submission" date="2020-12" db="EMBL/GenBank/DDBJ databases">
        <title>Genomic characterization of non-nitrogen-fixing Frankia strains.</title>
        <authorList>
            <person name="Carlos-Shanley C."/>
            <person name="Guerra T."/>
            <person name="Hahn D."/>
        </authorList>
    </citation>
    <scope>NUCLEOTIDE SEQUENCE</scope>
    <source>
        <strain evidence="4">CN6</strain>
    </source>
</reference>
<comment type="caution">
    <text evidence="4">The sequence shown here is derived from an EMBL/GenBank/DDBJ whole genome shotgun (WGS) entry which is preliminary data.</text>
</comment>
<feature type="region of interest" description="Disordered" evidence="2">
    <location>
        <begin position="130"/>
        <end position="160"/>
    </location>
</feature>
<name>A0A937UR55_9ACTN</name>
<dbReference type="GO" id="GO:0005524">
    <property type="term" value="F:ATP binding"/>
    <property type="evidence" value="ECO:0007669"/>
    <property type="project" value="UniProtKB-KW"/>
</dbReference>
<dbReference type="EMBL" id="JAEACQ010000254">
    <property type="protein sequence ID" value="MBL7630808.1"/>
    <property type="molecule type" value="Genomic_DNA"/>
</dbReference>
<dbReference type="CDD" id="cd16936">
    <property type="entry name" value="HATPase_RsbW-like"/>
    <property type="match status" value="1"/>
</dbReference>
<evidence type="ECO:0000256" key="2">
    <source>
        <dbReference type="SAM" id="MobiDB-lite"/>
    </source>
</evidence>
<dbReference type="PANTHER" id="PTHR35526:SF3">
    <property type="entry name" value="ANTI-SIGMA-F FACTOR RSBW"/>
    <property type="match status" value="1"/>
</dbReference>
<accession>A0A937UR55</accession>
<keyword evidence="1" id="KW-0418">Kinase</keyword>
<sequence>MELRSVLASIDIAERSAYRLAGESGLGSDDADWLGLAVREAVANAVIHGNRLDPNLPVRLLLERDAHRIRVTIGDQGPGFTPEVAADREVNLTPSGRGLVLIAHCVDVMDVIRRTHPPGCDVVLVKHLPEGQPDTHEDHPSPAERRHHPRHGRQDHHWCG</sequence>
<evidence type="ECO:0000259" key="3">
    <source>
        <dbReference type="Pfam" id="PF13581"/>
    </source>
</evidence>
<keyword evidence="4" id="KW-0067">ATP-binding</keyword>
<evidence type="ECO:0000313" key="5">
    <source>
        <dbReference type="Proteomes" id="UP000604475"/>
    </source>
</evidence>
<organism evidence="4 5">
    <name type="scientific">Frankia nepalensis</name>
    <dbReference type="NCBI Taxonomy" id="1836974"/>
    <lineage>
        <taxon>Bacteria</taxon>
        <taxon>Bacillati</taxon>
        <taxon>Actinomycetota</taxon>
        <taxon>Actinomycetes</taxon>
        <taxon>Frankiales</taxon>
        <taxon>Frankiaceae</taxon>
        <taxon>Frankia</taxon>
    </lineage>
</organism>
<keyword evidence="4" id="KW-0547">Nucleotide-binding</keyword>
<keyword evidence="1" id="KW-0808">Transferase</keyword>
<feature type="compositionally biased region" description="Basic and acidic residues" evidence="2">
    <location>
        <begin position="130"/>
        <end position="144"/>
    </location>
</feature>
<dbReference type="RefSeq" id="WP_203000140.1">
    <property type="nucleotide sequence ID" value="NZ_JADWYU010000132.1"/>
</dbReference>
<dbReference type="Proteomes" id="UP000604475">
    <property type="component" value="Unassembled WGS sequence"/>
</dbReference>
<evidence type="ECO:0000313" key="4">
    <source>
        <dbReference type="EMBL" id="MBL7630808.1"/>
    </source>
</evidence>
<dbReference type="InterPro" id="IPR036890">
    <property type="entry name" value="HATPase_C_sf"/>
</dbReference>
<feature type="domain" description="Histidine kinase/HSP90-like ATPase" evidence="3">
    <location>
        <begin position="9"/>
        <end position="125"/>
    </location>
</feature>